<name>A0A0C3K5A2_PISTI</name>
<dbReference type="OrthoDB" id="2688747at2759"/>
<dbReference type="Proteomes" id="UP000054217">
    <property type="component" value="Unassembled WGS sequence"/>
</dbReference>
<proteinExistence type="inferred from homology"/>
<feature type="transmembrane region" description="Helical" evidence="3">
    <location>
        <begin position="67"/>
        <end position="89"/>
    </location>
</feature>
<dbReference type="SUPFAM" id="SSF103473">
    <property type="entry name" value="MFS general substrate transporter"/>
    <property type="match status" value="1"/>
</dbReference>
<feature type="transmembrane region" description="Helical" evidence="3">
    <location>
        <begin position="109"/>
        <end position="130"/>
    </location>
</feature>
<dbReference type="InterPro" id="IPR036259">
    <property type="entry name" value="MFS_trans_sf"/>
</dbReference>
<gene>
    <name evidence="5" type="ORF">M404DRAFT_142460</name>
</gene>
<dbReference type="InterPro" id="IPR011701">
    <property type="entry name" value="MFS"/>
</dbReference>
<keyword evidence="3" id="KW-0472">Membrane</keyword>
<dbReference type="Gene3D" id="1.20.1250.20">
    <property type="entry name" value="MFS general substrate transporter like domains"/>
    <property type="match status" value="2"/>
</dbReference>
<dbReference type="STRING" id="870435.A0A0C3K5A2"/>
<feature type="transmembrane region" description="Helical" evidence="3">
    <location>
        <begin position="359"/>
        <end position="382"/>
    </location>
</feature>
<feature type="domain" description="Major facilitator superfamily (MFS) profile" evidence="4">
    <location>
        <begin position="233"/>
        <end position="455"/>
    </location>
</feature>
<organism evidence="5 6">
    <name type="scientific">Pisolithus tinctorius Marx 270</name>
    <dbReference type="NCBI Taxonomy" id="870435"/>
    <lineage>
        <taxon>Eukaryota</taxon>
        <taxon>Fungi</taxon>
        <taxon>Dikarya</taxon>
        <taxon>Basidiomycota</taxon>
        <taxon>Agaricomycotina</taxon>
        <taxon>Agaricomycetes</taxon>
        <taxon>Agaricomycetidae</taxon>
        <taxon>Boletales</taxon>
        <taxon>Sclerodermatineae</taxon>
        <taxon>Pisolithaceae</taxon>
        <taxon>Pisolithus</taxon>
    </lineage>
</organism>
<evidence type="ECO:0000256" key="1">
    <source>
        <dbReference type="ARBA" id="ARBA00004141"/>
    </source>
</evidence>
<reference evidence="6" key="2">
    <citation type="submission" date="2015-01" db="EMBL/GenBank/DDBJ databases">
        <title>Evolutionary Origins and Diversification of the Mycorrhizal Mutualists.</title>
        <authorList>
            <consortium name="DOE Joint Genome Institute"/>
            <consortium name="Mycorrhizal Genomics Consortium"/>
            <person name="Kohler A."/>
            <person name="Kuo A."/>
            <person name="Nagy L.G."/>
            <person name="Floudas D."/>
            <person name="Copeland A."/>
            <person name="Barry K.W."/>
            <person name="Cichocki N."/>
            <person name="Veneault-Fourrey C."/>
            <person name="LaButti K."/>
            <person name="Lindquist E.A."/>
            <person name="Lipzen A."/>
            <person name="Lundell T."/>
            <person name="Morin E."/>
            <person name="Murat C."/>
            <person name="Riley R."/>
            <person name="Ohm R."/>
            <person name="Sun H."/>
            <person name="Tunlid A."/>
            <person name="Henrissat B."/>
            <person name="Grigoriev I.V."/>
            <person name="Hibbett D.S."/>
            <person name="Martin F."/>
        </authorList>
    </citation>
    <scope>NUCLEOTIDE SEQUENCE [LARGE SCALE GENOMIC DNA]</scope>
    <source>
        <strain evidence="6">Marx 270</strain>
    </source>
</reference>
<accession>A0A0C3K5A2</accession>
<dbReference type="InParanoid" id="A0A0C3K5A2"/>
<reference evidence="5 6" key="1">
    <citation type="submission" date="2014-04" db="EMBL/GenBank/DDBJ databases">
        <authorList>
            <consortium name="DOE Joint Genome Institute"/>
            <person name="Kuo A."/>
            <person name="Kohler A."/>
            <person name="Costa M.D."/>
            <person name="Nagy L.G."/>
            <person name="Floudas D."/>
            <person name="Copeland A."/>
            <person name="Barry K.W."/>
            <person name="Cichocki N."/>
            <person name="Veneault-Fourrey C."/>
            <person name="LaButti K."/>
            <person name="Lindquist E.A."/>
            <person name="Lipzen A."/>
            <person name="Lundell T."/>
            <person name="Morin E."/>
            <person name="Murat C."/>
            <person name="Sun H."/>
            <person name="Tunlid A."/>
            <person name="Henrissat B."/>
            <person name="Grigoriev I.V."/>
            <person name="Hibbett D.S."/>
            <person name="Martin F."/>
            <person name="Nordberg H.P."/>
            <person name="Cantor M.N."/>
            <person name="Hua S.X."/>
        </authorList>
    </citation>
    <scope>NUCLEOTIDE SEQUENCE [LARGE SCALE GENOMIC DNA]</scope>
    <source>
        <strain evidence="5 6">Marx 270</strain>
    </source>
</reference>
<feature type="transmembrane region" description="Helical" evidence="3">
    <location>
        <begin position="304"/>
        <end position="323"/>
    </location>
</feature>
<comment type="similarity">
    <text evidence="2">Belongs to the major facilitator superfamily. Monocarboxylate porter (TC 2.A.1.13) family.</text>
</comment>
<keyword evidence="3" id="KW-1133">Transmembrane helix</keyword>
<evidence type="ECO:0000259" key="4">
    <source>
        <dbReference type="PROSITE" id="PS50850"/>
    </source>
</evidence>
<dbReference type="EMBL" id="KN831969">
    <property type="protein sequence ID" value="KIO04752.1"/>
    <property type="molecule type" value="Genomic_DNA"/>
</dbReference>
<feature type="transmembrane region" description="Helical" evidence="3">
    <location>
        <begin position="427"/>
        <end position="446"/>
    </location>
</feature>
<feature type="transmembrane region" description="Helical" evidence="3">
    <location>
        <begin position="137"/>
        <end position="154"/>
    </location>
</feature>
<keyword evidence="6" id="KW-1185">Reference proteome</keyword>
<feature type="transmembrane region" description="Helical" evidence="3">
    <location>
        <begin position="335"/>
        <end position="353"/>
    </location>
</feature>
<comment type="subcellular location">
    <subcellularLocation>
        <location evidence="1">Membrane</location>
        <topology evidence="1">Multi-pass membrane protein</topology>
    </subcellularLocation>
</comment>
<protein>
    <recommendedName>
        <fullName evidence="4">Major facilitator superfamily (MFS) profile domain-containing protein</fullName>
    </recommendedName>
</protein>
<dbReference type="PANTHER" id="PTHR11360:SF234">
    <property type="entry name" value="MFS-TYPE TRANSPORTER DBAD-RELATED"/>
    <property type="match status" value="1"/>
</dbReference>
<feature type="transmembrane region" description="Helical" evidence="3">
    <location>
        <begin position="160"/>
        <end position="182"/>
    </location>
</feature>
<dbReference type="Pfam" id="PF07690">
    <property type="entry name" value="MFS_1"/>
    <property type="match status" value="1"/>
</dbReference>
<feature type="transmembrane region" description="Helical" evidence="3">
    <location>
        <begin position="226"/>
        <end position="246"/>
    </location>
</feature>
<dbReference type="HOGENOM" id="CLU_001265_1_1_1"/>
<evidence type="ECO:0000313" key="6">
    <source>
        <dbReference type="Proteomes" id="UP000054217"/>
    </source>
</evidence>
<keyword evidence="3" id="KW-0812">Transmembrane</keyword>
<dbReference type="AlphaFoldDB" id="A0A0C3K5A2"/>
<sequence length="455" mass="48630">MEEKTSVLRNSVPSFSISFSSANIDLGLRLPHSDTIPDDQALDERTSRSIPDKYYAKYAGDTPDGGLKAWSVIVASMLTTFCTFGYVNTWGIFQDYYERVLLSDSSPSAIAWIGSITFIFLPALVTGRLFDLGYFKIPYLIASCGLIVCTFLTAECTQYWQFFLVQGLLTGLFSGIILPQALSVVSHWFCKKKGMALGIVSIGTSLGGTMFPIAGQNLIPVVGFKWTVRVFGFMMLVALGIASLAIDRRLPPVNVKGGLFNLSAFRNPAYTIYCIAGVACPLGLYTTLTYLPVSASAVGVSNNFTFYLTAISNAASGVGRLSAGFLADYIGPLNVMIPLTSLVGVLTFVWPYASSQGQLIAISVIYGIACGTYVSVFVVPPMAMGDVGDVGRRVGMFLSISSLGTLAGTPISGAINARTGGFHGPGFYAGGVVLFSVLLLLVVRHLQLGRLYGKC</sequence>
<evidence type="ECO:0000313" key="5">
    <source>
        <dbReference type="EMBL" id="KIO04752.1"/>
    </source>
</evidence>
<dbReference type="PROSITE" id="PS50850">
    <property type="entry name" value="MFS"/>
    <property type="match status" value="1"/>
</dbReference>
<dbReference type="InterPro" id="IPR050327">
    <property type="entry name" value="Proton-linked_MCT"/>
</dbReference>
<feature type="transmembrane region" description="Helical" evidence="3">
    <location>
        <begin position="194"/>
        <end position="214"/>
    </location>
</feature>
<dbReference type="PANTHER" id="PTHR11360">
    <property type="entry name" value="MONOCARBOXYLATE TRANSPORTER"/>
    <property type="match status" value="1"/>
</dbReference>
<evidence type="ECO:0000256" key="2">
    <source>
        <dbReference type="ARBA" id="ARBA00006727"/>
    </source>
</evidence>
<evidence type="ECO:0000256" key="3">
    <source>
        <dbReference type="SAM" id="Phobius"/>
    </source>
</evidence>
<feature type="transmembrane region" description="Helical" evidence="3">
    <location>
        <begin position="394"/>
        <end position="415"/>
    </location>
</feature>
<dbReference type="InterPro" id="IPR020846">
    <property type="entry name" value="MFS_dom"/>
</dbReference>
<dbReference type="GO" id="GO:0016020">
    <property type="term" value="C:membrane"/>
    <property type="evidence" value="ECO:0007669"/>
    <property type="project" value="UniProtKB-SubCell"/>
</dbReference>
<dbReference type="GO" id="GO:0022857">
    <property type="term" value="F:transmembrane transporter activity"/>
    <property type="evidence" value="ECO:0007669"/>
    <property type="project" value="InterPro"/>
</dbReference>
<feature type="transmembrane region" description="Helical" evidence="3">
    <location>
        <begin position="267"/>
        <end position="284"/>
    </location>
</feature>